<feature type="region of interest" description="Disordered" evidence="3">
    <location>
        <begin position="1"/>
        <end position="99"/>
    </location>
</feature>
<feature type="compositionally biased region" description="Basic and acidic residues" evidence="3">
    <location>
        <begin position="31"/>
        <end position="43"/>
    </location>
</feature>
<evidence type="ECO:0000256" key="3">
    <source>
        <dbReference type="SAM" id="MobiDB-lite"/>
    </source>
</evidence>
<dbReference type="PROSITE" id="PS50102">
    <property type="entry name" value="RRM"/>
    <property type="match status" value="2"/>
</dbReference>
<comment type="caution">
    <text evidence="5">The sequence shown here is derived from an EMBL/GenBank/DDBJ whole genome shotgun (WGS) entry which is preliminary data.</text>
</comment>
<feature type="region of interest" description="Disordered" evidence="3">
    <location>
        <begin position="179"/>
        <end position="206"/>
    </location>
</feature>
<name>A0AAD5WWS6_9FUNG</name>
<dbReference type="GO" id="GO:0005634">
    <property type="term" value="C:nucleus"/>
    <property type="evidence" value="ECO:0007669"/>
    <property type="project" value="TreeGrafter"/>
</dbReference>
<proteinExistence type="predicted"/>
<dbReference type="InterPro" id="IPR035979">
    <property type="entry name" value="RBD_domain_sf"/>
</dbReference>
<dbReference type="GO" id="GO:1990904">
    <property type="term" value="C:ribonucleoprotein complex"/>
    <property type="evidence" value="ECO:0007669"/>
    <property type="project" value="TreeGrafter"/>
</dbReference>
<dbReference type="PANTHER" id="PTHR23003">
    <property type="entry name" value="RNA RECOGNITION MOTIF RRM DOMAIN CONTAINING PROTEIN"/>
    <property type="match status" value="1"/>
</dbReference>
<dbReference type="InterPro" id="IPR012677">
    <property type="entry name" value="Nucleotide-bd_a/b_plait_sf"/>
</dbReference>
<evidence type="ECO:0000259" key="4">
    <source>
        <dbReference type="PROSITE" id="PS50102"/>
    </source>
</evidence>
<gene>
    <name evidence="5" type="ORF">HK097_004367</name>
</gene>
<organism evidence="5 6">
    <name type="scientific">Rhizophlyctis rosea</name>
    <dbReference type="NCBI Taxonomy" id="64517"/>
    <lineage>
        <taxon>Eukaryota</taxon>
        <taxon>Fungi</taxon>
        <taxon>Fungi incertae sedis</taxon>
        <taxon>Chytridiomycota</taxon>
        <taxon>Chytridiomycota incertae sedis</taxon>
        <taxon>Chytridiomycetes</taxon>
        <taxon>Rhizophlyctidales</taxon>
        <taxon>Rhizophlyctidaceae</taxon>
        <taxon>Rhizophlyctis</taxon>
    </lineage>
</organism>
<protein>
    <recommendedName>
        <fullName evidence="4">RRM domain-containing protein</fullName>
    </recommendedName>
</protein>
<feature type="domain" description="RRM" evidence="4">
    <location>
        <begin position="102"/>
        <end position="179"/>
    </location>
</feature>
<reference evidence="5" key="1">
    <citation type="submission" date="2020-05" db="EMBL/GenBank/DDBJ databases">
        <title>Phylogenomic resolution of chytrid fungi.</title>
        <authorList>
            <person name="Stajich J.E."/>
            <person name="Amses K."/>
            <person name="Simmons R."/>
            <person name="Seto K."/>
            <person name="Myers J."/>
            <person name="Bonds A."/>
            <person name="Quandt C.A."/>
            <person name="Barry K."/>
            <person name="Liu P."/>
            <person name="Grigoriev I."/>
            <person name="Longcore J.E."/>
            <person name="James T.Y."/>
        </authorList>
    </citation>
    <scope>NUCLEOTIDE SEQUENCE</scope>
    <source>
        <strain evidence="5">JEL0318</strain>
    </source>
</reference>
<dbReference type="SMART" id="SM00360">
    <property type="entry name" value="RRM"/>
    <property type="match status" value="2"/>
</dbReference>
<dbReference type="AlphaFoldDB" id="A0AAD5WWS6"/>
<dbReference type="Pfam" id="PF00076">
    <property type="entry name" value="RRM_1"/>
    <property type="match status" value="2"/>
</dbReference>
<evidence type="ECO:0000256" key="2">
    <source>
        <dbReference type="PROSITE-ProRule" id="PRU00176"/>
    </source>
</evidence>
<feature type="non-terminal residue" evidence="5">
    <location>
        <position position="323"/>
    </location>
</feature>
<evidence type="ECO:0000313" key="5">
    <source>
        <dbReference type="EMBL" id="KAJ3034896.1"/>
    </source>
</evidence>
<accession>A0AAD5WWS6</accession>
<keyword evidence="6" id="KW-1185">Reference proteome</keyword>
<sequence>MDSDLNAVLDAGAGQTEHTDQVMTDAQYDGDSQKDARDVKERVPASNGRSQSPARGGASARGGGGYGSREPYVPRGGIKSEFPADKYTAPRRDPSRPSRRECRVYVGNLAYEVGWQDLKDFMRKAGDVVFADILTQVGGRSKGCGVVEFSEPEQAQRAIRELSDTPLLGRPVFIREDREQEAKFGSGPGRGVGGPPGRGGPPGGGYYGDSAGKQVFVGNLPYIVAWQDLKDLFRSAGQVIRADVHEGPDRRSKGTGVVLFETAGDAQHAISMYDGFEWHGRRLEVREDRFGSGGPPPRGGGGDFRKPYGGPRGGYGDARDYGG</sequence>
<dbReference type="FunFam" id="3.30.70.330:FF:000362">
    <property type="entry name" value="GBP2p Poly(A+) RNA-binding protein"/>
    <property type="match status" value="1"/>
</dbReference>
<keyword evidence="1 2" id="KW-0694">RNA-binding</keyword>
<dbReference type="EMBL" id="JADGJD010002107">
    <property type="protein sequence ID" value="KAJ3034896.1"/>
    <property type="molecule type" value="Genomic_DNA"/>
</dbReference>
<dbReference type="InterPro" id="IPR000504">
    <property type="entry name" value="RRM_dom"/>
</dbReference>
<dbReference type="GO" id="GO:0003729">
    <property type="term" value="F:mRNA binding"/>
    <property type="evidence" value="ECO:0007669"/>
    <property type="project" value="TreeGrafter"/>
</dbReference>
<evidence type="ECO:0000313" key="6">
    <source>
        <dbReference type="Proteomes" id="UP001212841"/>
    </source>
</evidence>
<dbReference type="FunFam" id="3.30.70.330:FF:000145">
    <property type="entry name" value="Putative RNP domain-containing protein"/>
    <property type="match status" value="1"/>
</dbReference>
<dbReference type="Proteomes" id="UP001212841">
    <property type="component" value="Unassembled WGS sequence"/>
</dbReference>
<feature type="region of interest" description="Disordered" evidence="3">
    <location>
        <begin position="287"/>
        <end position="323"/>
    </location>
</feature>
<feature type="compositionally biased region" description="Basic and acidic residues" evidence="3">
    <location>
        <begin position="82"/>
        <end position="99"/>
    </location>
</feature>
<dbReference type="GO" id="GO:0005737">
    <property type="term" value="C:cytoplasm"/>
    <property type="evidence" value="ECO:0007669"/>
    <property type="project" value="TreeGrafter"/>
</dbReference>
<dbReference type="SUPFAM" id="SSF54928">
    <property type="entry name" value="RNA-binding domain, RBD"/>
    <property type="match status" value="2"/>
</dbReference>
<dbReference type="Gene3D" id="3.30.70.330">
    <property type="match status" value="2"/>
</dbReference>
<evidence type="ECO:0000256" key="1">
    <source>
        <dbReference type="ARBA" id="ARBA00022884"/>
    </source>
</evidence>
<dbReference type="InterPro" id="IPR050374">
    <property type="entry name" value="RRT5_SRSF_SR"/>
</dbReference>
<feature type="domain" description="RRM" evidence="4">
    <location>
        <begin position="213"/>
        <end position="290"/>
    </location>
</feature>
<feature type="compositionally biased region" description="Low complexity" evidence="3">
    <location>
        <begin position="48"/>
        <end position="58"/>
    </location>
</feature>
<feature type="compositionally biased region" description="Gly residues" evidence="3">
    <location>
        <begin position="186"/>
        <end position="206"/>
    </location>
</feature>